<dbReference type="NCBIfam" id="NF007547">
    <property type="entry name" value="PRK10162.1"/>
    <property type="match status" value="1"/>
</dbReference>
<comment type="caution">
    <text evidence="4">The sequence shown here is derived from an EMBL/GenBank/DDBJ whole genome shotgun (WGS) entry which is preliminary data.</text>
</comment>
<comment type="similarity">
    <text evidence="1">Belongs to the 'GDXG' lipolytic enzyme family.</text>
</comment>
<accession>A0A081K8D7</accession>
<evidence type="ECO:0000313" key="5">
    <source>
        <dbReference type="Proteomes" id="UP000027997"/>
    </source>
</evidence>
<dbReference type="Pfam" id="PF07859">
    <property type="entry name" value="Abhydrolase_3"/>
    <property type="match status" value="1"/>
</dbReference>
<dbReference type="Gene3D" id="3.40.50.1820">
    <property type="entry name" value="alpha/beta hydrolase"/>
    <property type="match status" value="1"/>
</dbReference>
<dbReference type="EMBL" id="JOJP01000001">
    <property type="protein sequence ID" value="KEI70413.1"/>
    <property type="molecule type" value="Genomic_DNA"/>
</dbReference>
<sequence length="322" mass="36427">MNKVDVLSRLSVEMKEALNCSPQIAEQETFSDPLHQMRCDYEKGRAFWNEGGPDMHNIRELDVAFKGNKVKARLYYPTSNLQSPALLYIHGGGFIVGSINTHDRIMRILAKKSGAVVIGIDYTLSPEAKYPQAIEECVAVSQFFLRHGPEYGIDSQNMGYAGDSAGAYLSLASYLWQRDAKMDTGYIKGMLLYYGLYGLKDSCSRRLYGGEWDGLTKADLNYYQEMYLKSDEDINAVYNCLFNNDLSQNIPPCFIASSEFDPLLDDSEALYKILDHHSISCEYKMYPGTLHAFLHYSKVMEAANQALADGTRFFLNCLNNER</sequence>
<evidence type="ECO:0000313" key="4">
    <source>
        <dbReference type="EMBL" id="KEI70413.1"/>
    </source>
</evidence>
<reference evidence="4 5" key="1">
    <citation type="submission" date="2014-06" db="EMBL/GenBank/DDBJ databases">
        <title>Whole Genome Sequences of Three Symbiotic Endozoicomonas Bacteria.</title>
        <authorList>
            <person name="Neave M.J."/>
            <person name="Apprill A."/>
            <person name="Voolstra C.R."/>
        </authorList>
    </citation>
    <scope>NUCLEOTIDE SEQUENCE [LARGE SCALE GENOMIC DNA]</scope>
    <source>
        <strain evidence="4 5">DSM 22380</strain>
    </source>
</reference>
<dbReference type="InterPro" id="IPR013094">
    <property type="entry name" value="AB_hydrolase_3"/>
</dbReference>
<dbReference type="InterPro" id="IPR050300">
    <property type="entry name" value="GDXG_lipolytic_enzyme"/>
</dbReference>
<dbReference type="STRING" id="305900.GV64_06405"/>
<evidence type="ECO:0000259" key="3">
    <source>
        <dbReference type="Pfam" id="PF07859"/>
    </source>
</evidence>
<keyword evidence="5" id="KW-1185">Reference proteome</keyword>
<name>A0A081K8D7_9GAMM</name>
<evidence type="ECO:0000256" key="1">
    <source>
        <dbReference type="ARBA" id="ARBA00010515"/>
    </source>
</evidence>
<dbReference type="AlphaFoldDB" id="A0A081K8D7"/>
<dbReference type="PANTHER" id="PTHR48081">
    <property type="entry name" value="AB HYDROLASE SUPERFAMILY PROTEIN C4A8.06C"/>
    <property type="match status" value="1"/>
</dbReference>
<keyword evidence="2" id="KW-0378">Hydrolase</keyword>
<dbReference type="SUPFAM" id="SSF53474">
    <property type="entry name" value="alpha/beta-Hydrolases"/>
    <property type="match status" value="1"/>
</dbReference>
<dbReference type="RefSeq" id="WP_020581020.1">
    <property type="nucleotide sequence ID" value="NZ_JOJP01000001.1"/>
</dbReference>
<dbReference type="PROSITE" id="PS01173">
    <property type="entry name" value="LIPASE_GDXG_HIS"/>
    <property type="match status" value="1"/>
</dbReference>
<dbReference type="GO" id="GO:0016787">
    <property type="term" value="F:hydrolase activity"/>
    <property type="evidence" value="ECO:0007669"/>
    <property type="project" value="UniProtKB-KW"/>
</dbReference>
<dbReference type="eggNOG" id="COG0657">
    <property type="taxonomic scope" value="Bacteria"/>
</dbReference>
<dbReference type="InterPro" id="IPR029058">
    <property type="entry name" value="AB_hydrolase_fold"/>
</dbReference>
<organism evidence="4 5">
    <name type="scientific">Endozoicomonas elysicola</name>
    <dbReference type="NCBI Taxonomy" id="305900"/>
    <lineage>
        <taxon>Bacteria</taxon>
        <taxon>Pseudomonadati</taxon>
        <taxon>Pseudomonadota</taxon>
        <taxon>Gammaproteobacteria</taxon>
        <taxon>Oceanospirillales</taxon>
        <taxon>Endozoicomonadaceae</taxon>
        <taxon>Endozoicomonas</taxon>
    </lineage>
</organism>
<dbReference type="InterPro" id="IPR002168">
    <property type="entry name" value="Lipase_GDXG_HIS_AS"/>
</dbReference>
<protein>
    <submittedName>
        <fullName evidence="4">Acetyl esterase</fullName>
    </submittedName>
</protein>
<evidence type="ECO:0000256" key="2">
    <source>
        <dbReference type="ARBA" id="ARBA00022801"/>
    </source>
</evidence>
<proteinExistence type="inferred from homology"/>
<feature type="domain" description="Alpha/beta hydrolase fold-3" evidence="3">
    <location>
        <begin position="86"/>
        <end position="294"/>
    </location>
</feature>
<dbReference type="Proteomes" id="UP000027997">
    <property type="component" value="Unassembled WGS sequence"/>
</dbReference>
<gene>
    <name evidence="4" type="ORF">GV64_06405</name>
</gene>
<dbReference type="PANTHER" id="PTHR48081:SF8">
    <property type="entry name" value="ALPHA_BETA HYDROLASE FOLD-3 DOMAIN-CONTAINING PROTEIN-RELATED"/>
    <property type="match status" value="1"/>
</dbReference>